<reference evidence="3" key="1">
    <citation type="submission" date="2016-10" db="EMBL/GenBank/DDBJ databases">
        <authorList>
            <person name="Varghese N."/>
            <person name="Submissions S."/>
        </authorList>
    </citation>
    <scope>NUCLEOTIDE SEQUENCE [LARGE SCALE GENOMIC DNA]</scope>
    <source>
        <strain evidence="3">CGMCC 1.10971</strain>
    </source>
</reference>
<dbReference type="InterPro" id="IPR023614">
    <property type="entry name" value="Porin_dom_sf"/>
</dbReference>
<protein>
    <submittedName>
        <fullName evidence="2">Porin</fullName>
    </submittedName>
</protein>
<dbReference type="Gene3D" id="2.40.160.10">
    <property type="entry name" value="Porin"/>
    <property type="match status" value="1"/>
</dbReference>
<dbReference type="EMBL" id="FOOU01000001">
    <property type="protein sequence ID" value="SFF80243.1"/>
    <property type="molecule type" value="Genomic_DNA"/>
</dbReference>
<keyword evidence="1" id="KW-0732">Signal</keyword>
<sequence>MKNKKTHLKLLTCAIAAGICTQASAGLNLYDKDDTTFSTDGLINTFYVHSQVDDLDDTLDRTQSRVKMGFLPNYIGFNFGKQVDDLKLGARSSFWVSVNDANTNLTSTGIDVRQFYGTVDGEWGQVLIGKDFALFGRSNILGDELLLGYGQVGSDGLIDGQGVSFGNIGTGYLYPFPNAQITYRTPKNNGFQLAVGLMDPSKSASGSEESTPRIEAELTFETQLSDNVPLKAWVSGMAQSSTSGATDVDSNGVAYGVNVKVAGLSLSASGFSATGVGTAGLANLVTADNADVDGYLVQASYTMGKERLVASYGENSGGTTAAANNLDAQNTAVAWFHTVNSNLKLVAEYDRTESDARETDTVALGAVLTW</sequence>
<feature type="signal peptide" evidence="1">
    <location>
        <begin position="1"/>
        <end position="25"/>
    </location>
</feature>
<gene>
    <name evidence="2" type="ORF">SAMN05216175_101118</name>
</gene>
<name>A0A1I2LMA5_9GAMM</name>
<dbReference type="AlphaFoldDB" id="A0A1I2LMA5"/>
<dbReference type="STRING" id="1045558.SAMN05216175_101118"/>
<proteinExistence type="predicted"/>
<organism evidence="2 3">
    <name type="scientific">Neptunomonas qingdaonensis</name>
    <dbReference type="NCBI Taxonomy" id="1045558"/>
    <lineage>
        <taxon>Bacteria</taxon>
        <taxon>Pseudomonadati</taxon>
        <taxon>Pseudomonadota</taxon>
        <taxon>Gammaproteobacteria</taxon>
        <taxon>Oceanospirillales</taxon>
        <taxon>Oceanospirillaceae</taxon>
        <taxon>Neptunomonas</taxon>
    </lineage>
</organism>
<evidence type="ECO:0000256" key="1">
    <source>
        <dbReference type="SAM" id="SignalP"/>
    </source>
</evidence>
<feature type="chain" id="PRO_5011670092" evidence="1">
    <location>
        <begin position="26"/>
        <end position="370"/>
    </location>
</feature>
<dbReference type="Proteomes" id="UP000198623">
    <property type="component" value="Unassembled WGS sequence"/>
</dbReference>
<evidence type="ECO:0000313" key="2">
    <source>
        <dbReference type="EMBL" id="SFF80243.1"/>
    </source>
</evidence>
<dbReference type="OrthoDB" id="8735103at2"/>
<evidence type="ECO:0000313" key="3">
    <source>
        <dbReference type="Proteomes" id="UP000198623"/>
    </source>
</evidence>
<dbReference type="SUPFAM" id="SSF56935">
    <property type="entry name" value="Porins"/>
    <property type="match status" value="1"/>
</dbReference>
<accession>A0A1I2LMA5</accession>
<dbReference type="RefSeq" id="WP_090723059.1">
    <property type="nucleotide sequence ID" value="NZ_FOOU01000001.1"/>
</dbReference>
<keyword evidence="3" id="KW-1185">Reference proteome</keyword>